<dbReference type="AlphaFoldDB" id="A0A8W8IVB2"/>
<evidence type="ECO:0008006" key="7">
    <source>
        <dbReference type="Google" id="ProtNLM"/>
    </source>
</evidence>
<dbReference type="PROSITE" id="PS50297">
    <property type="entry name" value="ANK_REP_REGION"/>
    <property type="match status" value="2"/>
</dbReference>
<dbReference type="Gene3D" id="1.25.40.20">
    <property type="entry name" value="Ankyrin repeat-containing domain"/>
    <property type="match status" value="1"/>
</dbReference>
<dbReference type="EnsemblMetazoa" id="G15744.1">
    <property type="protein sequence ID" value="G15744.1:cds"/>
    <property type="gene ID" value="G15744"/>
</dbReference>
<sequence length="186" mass="20222">MSSFGHAHDCSAHSSGAPSVHQTLDEMEFERGIWSAAVSGDLEEVQRHIGKGENANRTDSSGYTALHYASRNNHLSICELLLRSGADVNSITKSGVTPLHRAAYKGNTEIVQLLLRRGACPTIQDSDGKIPLHKAVEMEKSDIVDILVKEFPQSVSIKDNKGQSPGSYVKDPNSPLYSRLIPQSPD</sequence>
<dbReference type="InterPro" id="IPR002110">
    <property type="entry name" value="Ankyrin_rpt"/>
</dbReference>
<dbReference type="PROSITE" id="PS50088">
    <property type="entry name" value="ANK_REPEAT"/>
    <property type="match status" value="2"/>
</dbReference>
<keyword evidence="6" id="KW-1185">Reference proteome</keyword>
<dbReference type="SUPFAM" id="SSF48403">
    <property type="entry name" value="Ankyrin repeat"/>
    <property type="match status" value="1"/>
</dbReference>
<evidence type="ECO:0000256" key="1">
    <source>
        <dbReference type="ARBA" id="ARBA00022737"/>
    </source>
</evidence>
<feature type="region of interest" description="Disordered" evidence="4">
    <location>
        <begin position="157"/>
        <end position="186"/>
    </location>
</feature>
<dbReference type="PRINTS" id="PR01415">
    <property type="entry name" value="ANKYRIN"/>
</dbReference>
<keyword evidence="2 3" id="KW-0040">ANK repeat</keyword>
<dbReference type="Proteomes" id="UP000005408">
    <property type="component" value="Unassembled WGS sequence"/>
</dbReference>
<evidence type="ECO:0000256" key="2">
    <source>
        <dbReference type="ARBA" id="ARBA00023043"/>
    </source>
</evidence>
<evidence type="ECO:0000256" key="3">
    <source>
        <dbReference type="PROSITE-ProRule" id="PRU00023"/>
    </source>
</evidence>
<dbReference type="EnsemblMetazoa" id="G15744.2">
    <property type="protein sequence ID" value="G15744.2:cds"/>
    <property type="gene ID" value="G15744"/>
</dbReference>
<dbReference type="PANTHER" id="PTHR24171:SF9">
    <property type="entry name" value="ANKYRIN REPEAT DOMAIN-CONTAINING PROTEIN 39"/>
    <property type="match status" value="1"/>
</dbReference>
<feature type="repeat" description="ANK" evidence="3">
    <location>
        <begin position="94"/>
        <end position="126"/>
    </location>
</feature>
<accession>A0A8W8IVB2</accession>
<organism evidence="5 6">
    <name type="scientific">Magallana gigas</name>
    <name type="common">Pacific oyster</name>
    <name type="synonym">Crassostrea gigas</name>
    <dbReference type="NCBI Taxonomy" id="29159"/>
    <lineage>
        <taxon>Eukaryota</taxon>
        <taxon>Metazoa</taxon>
        <taxon>Spiralia</taxon>
        <taxon>Lophotrochozoa</taxon>
        <taxon>Mollusca</taxon>
        <taxon>Bivalvia</taxon>
        <taxon>Autobranchia</taxon>
        <taxon>Pteriomorphia</taxon>
        <taxon>Ostreida</taxon>
        <taxon>Ostreoidea</taxon>
        <taxon>Ostreidae</taxon>
        <taxon>Magallana</taxon>
    </lineage>
</organism>
<dbReference type="Pfam" id="PF12796">
    <property type="entry name" value="Ank_2"/>
    <property type="match status" value="1"/>
</dbReference>
<evidence type="ECO:0000313" key="5">
    <source>
        <dbReference type="EnsemblMetazoa" id="G15744.1:cds"/>
    </source>
</evidence>
<evidence type="ECO:0000313" key="6">
    <source>
        <dbReference type="Proteomes" id="UP000005408"/>
    </source>
</evidence>
<dbReference type="OMA" id="YCGHLNV"/>
<name>A0A8W8IVB2_MAGGI</name>
<feature type="repeat" description="ANK" evidence="3">
    <location>
        <begin position="61"/>
        <end position="93"/>
    </location>
</feature>
<proteinExistence type="predicted"/>
<dbReference type="PANTHER" id="PTHR24171">
    <property type="entry name" value="ANKYRIN REPEAT DOMAIN-CONTAINING PROTEIN 39-RELATED"/>
    <property type="match status" value="1"/>
</dbReference>
<keyword evidence="1" id="KW-0677">Repeat</keyword>
<dbReference type="SMART" id="SM00248">
    <property type="entry name" value="ANK"/>
    <property type="match status" value="3"/>
</dbReference>
<evidence type="ECO:0000256" key="4">
    <source>
        <dbReference type="SAM" id="MobiDB-lite"/>
    </source>
</evidence>
<reference evidence="5" key="1">
    <citation type="submission" date="2022-08" db="UniProtKB">
        <authorList>
            <consortium name="EnsemblMetazoa"/>
        </authorList>
    </citation>
    <scope>IDENTIFICATION</scope>
    <source>
        <strain evidence="5">05x7-T-G4-1.051#20</strain>
    </source>
</reference>
<dbReference type="InterPro" id="IPR036770">
    <property type="entry name" value="Ankyrin_rpt-contain_sf"/>
</dbReference>
<dbReference type="OrthoDB" id="70519at2759"/>
<protein>
    <recommendedName>
        <fullName evidence="7">Ankyrin repeat domain-containing protein 39</fullName>
    </recommendedName>
</protein>
<feature type="compositionally biased region" description="Polar residues" evidence="4">
    <location>
        <begin position="157"/>
        <end position="166"/>
    </location>
</feature>